<accession>A0A3B0WPQ8</accession>
<gene>
    <name evidence="1" type="ORF">MNBD_GAMMA05-1949</name>
</gene>
<protein>
    <submittedName>
        <fullName evidence="1">Uncharacterized protein</fullName>
    </submittedName>
</protein>
<name>A0A3B0WPQ8_9ZZZZ</name>
<dbReference type="EMBL" id="UOFE01000031">
    <property type="protein sequence ID" value="VAW53042.1"/>
    <property type="molecule type" value="Genomic_DNA"/>
</dbReference>
<evidence type="ECO:0000313" key="1">
    <source>
        <dbReference type="EMBL" id="VAW53042.1"/>
    </source>
</evidence>
<organism evidence="1">
    <name type="scientific">hydrothermal vent metagenome</name>
    <dbReference type="NCBI Taxonomy" id="652676"/>
    <lineage>
        <taxon>unclassified sequences</taxon>
        <taxon>metagenomes</taxon>
        <taxon>ecological metagenomes</taxon>
    </lineage>
</organism>
<dbReference type="AlphaFoldDB" id="A0A3B0WPQ8"/>
<reference evidence="1" key="1">
    <citation type="submission" date="2018-06" db="EMBL/GenBank/DDBJ databases">
        <authorList>
            <person name="Zhirakovskaya E."/>
        </authorList>
    </citation>
    <scope>NUCLEOTIDE SEQUENCE</scope>
</reference>
<proteinExistence type="predicted"/>
<sequence>MNKKFILTILLLSLSILSFNYSYAEEVPVPTLKGIAEKQEADEAALKKIAEAPFLGPYGEFSRVTLRSSLIALTQAVRTEDYDINISAGAKLVIPAKTTYLNNSANNAAT</sequence>